<feature type="domain" description="Cytochrome C biogenesis protein transmembrane" evidence="7">
    <location>
        <begin position="6"/>
        <end position="227"/>
    </location>
</feature>
<feature type="transmembrane region" description="Helical" evidence="6">
    <location>
        <begin position="92"/>
        <end position="116"/>
    </location>
</feature>
<reference evidence="8 9" key="1">
    <citation type="submission" date="2020-08" db="EMBL/GenBank/DDBJ databases">
        <title>A Genomic Blueprint of the Chicken Gut Microbiome.</title>
        <authorList>
            <person name="Gilroy R."/>
            <person name="Ravi A."/>
            <person name="Getino M."/>
            <person name="Pursley I."/>
            <person name="Horton D.L."/>
            <person name="Alikhan N.-F."/>
            <person name="Baker D."/>
            <person name="Gharbi K."/>
            <person name="Hall N."/>
            <person name="Watson M."/>
            <person name="Adriaenssens E.M."/>
            <person name="Foster-Nyarko E."/>
            <person name="Jarju S."/>
            <person name="Secka A."/>
            <person name="Antonio M."/>
            <person name="Oren A."/>
            <person name="Chaudhuri R."/>
            <person name="La Ragione R.M."/>
            <person name="Hildebrand F."/>
            <person name="Pallen M.J."/>
        </authorList>
    </citation>
    <scope>NUCLEOTIDE SEQUENCE [LARGE SCALE GENOMIC DNA]</scope>
    <source>
        <strain evidence="8 9">Sa2BVA9</strain>
    </source>
</reference>
<comment type="subcellular location">
    <subcellularLocation>
        <location evidence="1">Membrane</location>
        <topology evidence="1">Multi-pass membrane protein</topology>
    </subcellularLocation>
</comment>
<keyword evidence="5 6" id="KW-0472">Membrane</keyword>
<dbReference type="EMBL" id="JACSQL010000009">
    <property type="protein sequence ID" value="MBD7969919.1"/>
    <property type="molecule type" value="Genomic_DNA"/>
</dbReference>
<evidence type="ECO:0000313" key="8">
    <source>
        <dbReference type="EMBL" id="MBD7969919.1"/>
    </source>
</evidence>
<sequence>MAIEQLVLSSVFIAGLLSFFSPCILPLLPVYISILSTNEQGQTTNSMGSLFKGKLNLHLLLKTFIFVAGLSTSFIILGFGAGFLGAVLNTSWFIVVCGAFVVLLGLHQVGLFQVSILNREKKVQINRSEKRDLVGTYLLGFTFSIGWTPCIGPILGAVLGLSANEGQALYGAFLMFIYALGLLIPFLILALFSDVLLRKVKKLNKHMNKMKIAGGVIIIIMGLFLMTNNLNWFTTLIPQ</sequence>
<keyword evidence="9" id="KW-1185">Reference proteome</keyword>
<keyword evidence="4 6" id="KW-1133">Transmembrane helix</keyword>
<feature type="transmembrane region" description="Helical" evidence="6">
    <location>
        <begin position="212"/>
        <end position="233"/>
    </location>
</feature>
<protein>
    <submittedName>
        <fullName evidence="8">Sulfite exporter TauE/SafE family protein</fullName>
    </submittedName>
</protein>
<feature type="transmembrane region" description="Helical" evidence="6">
    <location>
        <begin position="6"/>
        <end position="28"/>
    </location>
</feature>
<evidence type="ECO:0000259" key="7">
    <source>
        <dbReference type="Pfam" id="PF02683"/>
    </source>
</evidence>
<dbReference type="Proteomes" id="UP000608071">
    <property type="component" value="Unassembled WGS sequence"/>
</dbReference>
<organism evidence="8 9">
    <name type="scientific">Paenibacillus gallinarum</name>
    <dbReference type="NCBI Taxonomy" id="2762232"/>
    <lineage>
        <taxon>Bacteria</taxon>
        <taxon>Bacillati</taxon>
        <taxon>Bacillota</taxon>
        <taxon>Bacilli</taxon>
        <taxon>Bacillales</taxon>
        <taxon>Paenibacillaceae</taxon>
        <taxon>Paenibacillus</taxon>
    </lineage>
</organism>
<keyword evidence="3 6" id="KW-0812">Transmembrane</keyword>
<dbReference type="PANTHER" id="PTHR31272:SF4">
    <property type="entry name" value="CYTOCHROME C-TYPE BIOGENESIS PROTEIN HI_1454-RELATED"/>
    <property type="match status" value="1"/>
</dbReference>
<comment type="similarity">
    <text evidence="2">Belongs to the DsbD family.</text>
</comment>
<accession>A0ABR8T2T5</accession>
<proteinExistence type="inferred from homology"/>
<evidence type="ECO:0000313" key="9">
    <source>
        <dbReference type="Proteomes" id="UP000608071"/>
    </source>
</evidence>
<dbReference type="RefSeq" id="WP_191802476.1">
    <property type="nucleotide sequence ID" value="NZ_JACSQL010000009.1"/>
</dbReference>
<comment type="caution">
    <text evidence="8">The sequence shown here is derived from an EMBL/GenBank/DDBJ whole genome shotgun (WGS) entry which is preliminary data.</text>
</comment>
<dbReference type="PANTHER" id="PTHR31272">
    <property type="entry name" value="CYTOCHROME C-TYPE BIOGENESIS PROTEIN HI_1454-RELATED"/>
    <property type="match status" value="1"/>
</dbReference>
<evidence type="ECO:0000256" key="1">
    <source>
        <dbReference type="ARBA" id="ARBA00004141"/>
    </source>
</evidence>
<feature type="transmembrane region" description="Helical" evidence="6">
    <location>
        <begin position="137"/>
        <end position="162"/>
    </location>
</feature>
<evidence type="ECO:0000256" key="3">
    <source>
        <dbReference type="ARBA" id="ARBA00022692"/>
    </source>
</evidence>
<name>A0ABR8T2T5_9BACL</name>
<feature type="transmembrane region" description="Helical" evidence="6">
    <location>
        <begin position="59"/>
        <end position="86"/>
    </location>
</feature>
<dbReference type="InterPro" id="IPR003834">
    <property type="entry name" value="Cyt_c_assmbl_TM_dom"/>
</dbReference>
<dbReference type="Pfam" id="PF02683">
    <property type="entry name" value="DsbD_TM"/>
    <property type="match status" value="1"/>
</dbReference>
<evidence type="ECO:0000256" key="4">
    <source>
        <dbReference type="ARBA" id="ARBA00022989"/>
    </source>
</evidence>
<evidence type="ECO:0000256" key="5">
    <source>
        <dbReference type="ARBA" id="ARBA00023136"/>
    </source>
</evidence>
<gene>
    <name evidence="8" type="ORF">H9647_17815</name>
</gene>
<evidence type="ECO:0000256" key="6">
    <source>
        <dbReference type="SAM" id="Phobius"/>
    </source>
</evidence>
<feature type="transmembrane region" description="Helical" evidence="6">
    <location>
        <begin position="168"/>
        <end position="192"/>
    </location>
</feature>
<dbReference type="InterPro" id="IPR051790">
    <property type="entry name" value="Cytochrome_c-biogenesis_DsbD"/>
</dbReference>
<evidence type="ECO:0000256" key="2">
    <source>
        <dbReference type="ARBA" id="ARBA00006143"/>
    </source>
</evidence>